<evidence type="ECO:0000313" key="2">
    <source>
        <dbReference type="EMBL" id="ORC91905.1"/>
    </source>
</evidence>
<dbReference type="VEuPathDB" id="TriTrypDB:TM35_000041190"/>
<protein>
    <submittedName>
        <fullName evidence="2">Uncharacterized protein</fullName>
    </submittedName>
</protein>
<feature type="region of interest" description="Disordered" evidence="1">
    <location>
        <begin position="98"/>
        <end position="118"/>
    </location>
</feature>
<evidence type="ECO:0000256" key="1">
    <source>
        <dbReference type="SAM" id="MobiDB-lite"/>
    </source>
</evidence>
<organism evidence="2 3">
    <name type="scientific">Trypanosoma theileri</name>
    <dbReference type="NCBI Taxonomy" id="67003"/>
    <lineage>
        <taxon>Eukaryota</taxon>
        <taxon>Discoba</taxon>
        <taxon>Euglenozoa</taxon>
        <taxon>Kinetoplastea</taxon>
        <taxon>Metakinetoplastina</taxon>
        <taxon>Trypanosomatida</taxon>
        <taxon>Trypanosomatidae</taxon>
        <taxon>Trypanosoma</taxon>
    </lineage>
</organism>
<comment type="caution">
    <text evidence="2">The sequence shown here is derived from an EMBL/GenBank/DDBJ whole genome shotgun (WGS) entry which is preliminary data.</text>
</comment>
<dbReference type="RefSeq" id="XP_028885971.1">
    <property type="nucleotide sequence ID" value="XM_029022313.1"/>
</dbReference>
<keyword evidence="3" id="KW-1185">Reference proteome</keyword>
<dbReference type="Proteomes" id="UP000192257">
    <property type="component" value="Unassembled WGS sequence"/>
</dbReference>
<proteinExistence type="predicted"/>
<evidence type="ECO:0000313" key="3">
    <source>
        <dbReference type="Proteomes" id="UP000192257"/>
    </source>
</evidence>
<dbReference type="GeneID" id="39982093"/>
<feature type="region of interest" description="Disordered" evidence="1">
    <location>
        <begin position="1"/>
        <end position="30"/>
    </location>
</feature>
<accession>A0A1X0P4V6</accession>
<dbReference type="AlphaFoldDB" id="A0A1X0P4V6"/>
<feature type="compositionally biased region" description="Basic and acidic residues" evidence="1">
    <location>
        <begin position="1"/>
        <end position="19"/>
    </location>
</feature>
<feature type="region of interest" description="Disordered" evidence="1">
    <location>
        <begin position="45"/>
        <end position="85"/>
    </location>
</feature>
<name>A0A1X0P4V6_9TRYP</name>
<reference evidence="2 3" key="1">
    <citation type="submission" date="2017-03" db="EMBL/GenBank/DDBJ databases">
        <title>An alternative strategy for trypanosome survival in the mammalian bloodstream revealed through genome and transcriptome analysis of the ubiquitous bovine parasite Trypanosoma (Megatrypanum) theileri.</title>
        <authorList>
            <person name="Kelly S."/>
            <person name="Ivens A."/>
            <person name="Mott A."/>
            <person name="O'Neill E."/>
            <person name="Emms D."/>
            <person name="Macleod O."/>
            <person name="Voorheis P."/>
            <person name="Matthews J."/>
            <person name="Matthews K."/>
            <person name="Carrington M."/>
        </authorList>
    </citation>
    <scope>NUCLEOTIDE SEQUENCE [LARGE SCALE GENOMIC DNA]</scope>
    <source>
        <strain evidence="2">Edinburgh</strain>
    </source>
</reference>
<dbReference type="EMBL" id="NBCO01000004">
    <property type="protein sequence ID" value="ORC91905.1"/>
    <property type="molecule type" value="Genomic_DNA"/>
</dbReference>
<sequence length="118" mass="13169">MLRDFEPERKKKSGDEEKKRMKPGNQSTRAMLEARCRVLPFSFFYPSPQEGGGGEHDPTTQGGRPTCQRLVRNKKKRGGGGSRGFFTYEMSGVGHSGKRFAFPTSTLSKMGLKGIPQR</sequence>
<gene>
    <name evidence="2" type="ORF">TM35_000041190</name>
</gene>